<dbReference type="AlphaFoldDB" id="A0A7M1KX05"/>
<dbReference type="SUPFAM" id="SSF64288">
    <property type="entry name" value="Chorismate lyase-like"/>
    <property type="match status" value="1"/>
</dbReference>
<sequence>MVKYKKIAQEITNYIVDNQMKRHDKLPVIDEMAIDFNASKSTIVKALDILEAKGQIYQVQGSGIFVRDVYIPGKINLNRPEGLSRTLVGATIVSRVVKVEIIKPNATIQEYLECDPDEDIYMVERTRYIKGEIHSYEKSYFRKKYVRYMNEQIARGSIFTYLEDNLDLTPSFSNAFFQVKQMGVEVASYLECSPETYGLELINQFFLSNGAIFDYSVLWYSPDHAKFFVPSNFY</sequence>
<keyword evidence="2" id="KW-0238">DNA-binding</keyword>
<dbReference type="RefSeq" id="WP_197558780.1">
    <property type="nucleotide sequence ID" value="NZ_CP063065.1"/>
</dbReference>
<dbReference type="EMBL" id="CP063065">
    <property type="protein sequence ID" value="QOQ79539.1"/>
    <property type="molecule type" value="Genomic_DNA"/>
</dbReference>
<evidence type="ECO:0000256" key="3">
    <source>
        <dbReference type="ARBA" id="ARBA00023163"/>
    </source>
</evidence>
<dbReference type="SMART" id="SM00866">
    <property type="entry name" value="UTRA"/>
    <property type="match status" value="1"/>
</dbReference>
<evidence type="ECO:0000259" key="4">
    <source>
        <dbReference type="PROSITE" id="PS50949"/>
    </source>
</evidence>
<dbReference type="PROSITE" id="PS50949">
    <property type="entry name" value="HTH_GNTR"/>
    <property type="match status" value="1"/>
</dbReference>
<keyword evidence="1" id="KW-0805">Transcription regulation</keyword>
<evidence type="ECO:0000313" key="5">
    <source>
        <dbReference type="EMBL" id="QOQ79539.1"/>
    </source>
</evidence>
<dbReference type="GO" id="GO:0003677">
    <property type="term" value="F:DNA binding"/>
    <property type="evidence" value="ECO:0007669"/>
    <property type="project" value="UniProtKB-KW"/>
</dbReference>
<dbReference type="Gene3D" id="3.40.1410.10">
    <property type="entry name" value="Chorismate lyase-like"/>
    <property type="match status" value="1"/>
</dbReference>
<dbReference type="GO" id="GO:0003700">
    <property type="term" value="F:DNA-binding transcription factor activity"/>
    <property type="evidence" value="ECO:0007669"/>
    <property type="project" value="InterPro"/>
</dbReference>
<dbReference type="SUPFAM" id="SSF46785">
    <property type="entry name" value="Winged helix' DNA-binding domain"/>
    <property type="match status" value="1"/>
</dbReference>
<dbReference type="InterPro" id="IPR036390">
    <property type="entry name" value="WH_DNA-bd_sf"/>
</dbReference>
<dbReference type="Pfam" id="PF00392">
    <property type="entry name" value="GntR"/>
    <property type="match status" value="1"/>
</dbReference>
<dbReference type="GO" id="GO:0045892">
    <property type="term" value="P:negative regulation of DNA-templated transcription"/>
    <property type="evidence" value="ECO:0007669"/>
    <property type="project" value="TreeGrafter"/>
</dbReference>
<evidence type="ECO:0000313" key="6">
    <source>
        <dbReference type="Proteomes" id="UP000595091"/>
    </source>
</evidence>
<reference evidence="5 6" key="1">
    <citation type="submission" date="2020-10" db="EMBL/GenBank/DDBJ databases">
        <title>Plasmid carrying two tetracycline resistance determinant.</title>
        <authorList>
            <person name="Yang Q."/>
        </authorList>
    </citation>
    <scope>NUCLEOTIDE SEQUENCE [LARGE SCALE GENOMIC DNA]</scope>
    <source>
        <strain evidence="5 6">T43</strain>
    </source>
</reference>
<evidence type="ECO:0000256" key="1">
    <source>
        <dbReference type="ARBA" id="ARBA00023015"/>
    </source>
</evidence>
<protein>
    <submittedName>
        <fullName evidence="5">GntR family transcriptional regulator</fullName>
    </submittedName>
</protein>
<organism evidence="5 6">
    <name type="scientific">Aerococcus urinaeequi</name>
    <dbReference type="NCBI Taxonomy" id="51665"/>
    <lineage>
        <taxon>Bacteria</taxon>
        <taxon>Bacillati</taxon>
        <taxon>Bacillota</taxon>
        <taxon>Bacilli</taxon>
        <taxon>Lactobacillales</taxon>
        <taxon>Aerococcaceae</taxon>
        <taxon>Aerococcus</taxon>
    </lineage>
</organism>
<dbReference type="InterPro" id="IPR011663">
    <property type="entry name" value="UTRA"/>
</dbReference>
<gene>
    <name evidence="5" type="ORF">IMX20_02240</name>
</gene>
<evidence type="ECO:0000256" key="2">
    <source>
        <dbReference type="ARBA" id="ARBA00023125"/>
    </source>
</evidence>
<dbReference type="Gene3D" id="1.10.10.10">
    <property type="entry name" value="Winged helix-like DNA-binding domain superfamily/Winged helix DNA-binding domain"/>
    <property type="match status" value="1"/>
</dbReference>
<proteinExistence type="predicted"/>
<dbReference type="InterPro" id="IPR050679">
    <property type="entry name" value="Bact_HTH_transcr_reg"/>
</dbReference>
<dbReference type="SMART" id="SM00345">
    <property type="entry name" value="HTH_GNTR"/>
    <property type="match status" value="1"/>
</dbReference>
<dbReference type="CDD" id="cd07377">
    <property type="entry name" value="WHTH_GntR"/>
    <property type="match status" value="1"/>
</dbReference>
<accession>A0A7M1KX05</accession>
<dbReference type="PANTHER" id="PTHR44846:SF4">
    <property type="entry name" value="HTH GNTR-TYPE DOMAIN-CONTAINING PROTEIN"/>
    <property type="match status" value="1"/>
</dbReference>
<dbReference type="InterPro" id="IPR036388">
    <property type="entry name" value="WH-like_DNA-bd_sf"/>
</dbReference>
<dbReference type="InterPro" id="IPR028978">
    <property type="entry name" value="Chorismate_lyase_/UTRA_dom_sf"/>
</dbReference>
<feature type="domain" description="HTH gntR-type" evidence="4">
    <location>
        <begin position="1"/>
        <end position="69"/>
    </location>
</feature>
<dbReference type="Pfam" id="PF07702">
    <property type="entry name" value="UTRA"/>
    <property type="match status" value="1"/>
</dbReference>
<keyword evidence="3" id="KW-0804">Transcription</keyword>
<name>A0A7M1KX05_9LACT</name>
<dbReference type="Proteomes" id="UP000595091">
    <property type="component" value="Chromosome"/>
</dbReference>
<dbReference type="PANTHER" id="PTHR44846">
    <property type="entry name" value="MANNOSYL-D-GLYCERATE TRANSPORT/METABOLISM SYSTEM REPRESSOR MNGR-RELATED"/>
    <property type="match status" value="1"/>
</dbReference>
<dbReference type="InterPro" id="IPR000524">
    <property type="entry name" value="Tscrpt_reg_HTH_GntR"/>
</dbReference>